<keyword evidence="2" id="KW-1185">Reference proteome</keyword>
<dbReference type="AlphaFoldDB" id="A0AAD6TYJ3"/>
<dbReference type="EMBL" id="JARJCN010000047">
    <property type="protein sequence ID" value="KAJ7082093.1"/>
    <property type="molecule type" value="Genomic_DNA"/>
</dbReference>
<name>A0AAD6TYJ3_9AGAR</name>
<evidence type="ECO:0000313" key="1">
    <source>
        <dbReference type="EMBL" id="KAJ7082093.1"/>
    </source>
</evidence>
<gene>
    <name evidence="1" type="ORF">B0H15DRAFT_952769</name>
</gene>
<protein>
    <submittedName>
        <fullName evidence="1">Uncharacterized protein</fullName>
    </submittedName>
</protein>
<reference evidence="1" key="1">
    <citation type="submission" date="2023-03" db="EMBL/GenBank/DDBJ databases">
        <title>Massive genome expansion in bonnet fungi (Mycena s.s.) driven by repeated elements and novel gene families across ecological guilds.</title>
        <authorList>
            <consortium name="Lawrence Berkeley National Laboratory"/>
            <person name="Harder C.B."/>
            <person name="Miyauchi S."/>
            <person name="Viragh M."/>
            <person name="Kuo A."/>
            <person name="Thoen E."/>
            <person name="Andreopoulos B."/>
            <person name="Lu D."/>
            <person name="Skrede I."/>
            <person name="Drula E."/>
            <person name="Henrissat B."/>
            <person name="Morin E."/>
            <person name="Kohler A."/>
            <person name="Barry K."/>
            <person name="LaButti K."/>
            <person name="Morin E."/>
            <person name="Salamov A."/>
            <person name="Lipzen A."/>
            <person name="Mereny Z."/>
            <person name="Hegedus B."/>
            <person name="Baldrian P."/>
            <person name="Stursova M."/>
            <person name="Weitz H."/>
            <person name="Taylor A."/>
            <person name="Grigoriev I.V."/>
            <person name="Nagy L.G."/>
            <person name="Martin F."/>
            <person name="Kauserud H."/>
        </authorList>
    </citation>
    <scope>NUCLEOTIDE SEQUENCE</scope>
    <source>
        <strain evidence="1">CBHHK173m</strain>
    </source>
</reference>
<proteinExistence type="predicted"/>
<accession>A0AAD6TYJ3</accession>
<organism evidence="1 2">
    <name type="scientific">Mycena belliarum</name>
    <dbReference type="NCBI Taxonomy" id="1033014"/>
    <lineage>
        <taxon>Eukaryota</taxon>
        <taxon>Fungi</taxon>
        <taxon>Dikarya</taxon>
        <taxon>Basidiomycota</taxon>
        <taxon>Agaricomycotina</taxon>
        <taxon>Agaricomycetes</taxon>
        <taxon>Agaricomycetidae</taxon>
        <taxon>Agaricales</taxon>
        <taxon>Marasmiineae</taxon>
        <taxon>Mycenaceae</taxon>
        <taxon>Mycena</taxon>
    </lineage>
</organism>
<sequence length="299" mass="33189">MPTSSVETPDHLWLVSMYPENLRFFHALGLKDTETVYDPYQVVPRTGAGQKDWAYVGRNPGEHDMTRGLLLLYKHAPVLPNTPSGTIHPVGIRVQGFIERVNMKPMGTWTPGKSAASALQFWILNGGDHGDVFAGYKAAAQDTLAYIYKCLDVAPPTDNDHDSESMFIARRVFTKVTGSNKFLPDALERGDDPMGLCKSIEREWRVLSKCSIGMYLPDDYEQSDSAIVPCDGMALSEGDFVDVCVGFDIVNRRGRKGETNIQVHLKLEHVLLLAAAQDISKDEDPLEPISVQNPGLMFF</sequence>
<comment type="caution">
    <text evidence="1">The sequence shown here is derived from an EMBL/GenBank/DDBJ whole genome shotgun (WGS) entry which is preliminary data.</text>
</comment>
<dbReference type="Proteomes" id="UP001222325">
    <property type="component" value="Unassembled WGS sequence"/>
</dbReference>
<evidence type="ECO:0000313" key="2">
    <source>
        <dbReference type="Proteomes" id="UP001222325"/>
    </source>
</evidence>